<comment type="caution">
    <text evidence="2">The sequence shown here is derived from an EMBL/GenBank/DDBJ whole genome shotgun (WGS) entry which is preliminary data.</text>
</comment>
<proteinExistence type="predicted"/>
<sequence>MASEEPQPQVNIGDVTGSTFAVGNRAEARSYHGNAPTGDDDTERLLAALRELRADLSRTRRTEQTEDLDEALADADDEITRTGNTDGSRLRRLRELLGDAESLTAVLASAGTVAGLLGM</sequence>
<feature type="region of interest" description="Disordered" evidence="1">
    <location>
        <begin position="1"/>
        <end position="41"/>
    </location>
</feature>
<dbReference type="RefSeq" id="WP_070196225.1">
    <property type="nucleotide sequence ID" value="NZ_LJGU01000115.1"/>
</dbReference>
<reference evidence="2 3" key="1">
    <citation type="journal article" date="2016" name="Front. Microbiol.">
        <title>Comparative Genomics Analysis of Streptomyces Species Reveals Their Adaptation to the Marine Environment and Their Diversity at the Genomic Level.</title>
        <authorList>
            <person name="Tian X."/>
            <person name="Zhang Z."/>
            <person name="Yang T."/>
            <person name="Chen M."/>
            <person name="Li J."/>
            <person name="Chen F."/>
            <person name="Yang J."/>
            <person name="Li W."/>
            <person name="Zhang B."/>
            <person name="Zhang Z."/>
            <person name="Wu J."/>
            <person name="Zhang C."/>
            <person name="Long L."/>
            <person name="Xiao J."/>
        </authorList>
    </citation>
    <scope>NUCLEOTIDE SEQUENCE [LARGE SCALE GENOMIC DNA]</scope>
    <source>
        <strain evidence="2 3">SCSIO 02100</strain>
    </source>
</reference>
<gene>
    <name evidence="2" type="ORF">AN216_09670</name>
</gene>
<dbReference type="AlphaFoldDB" id="A0A1E7KIU3"/>
<dbReference type="STRING" id="1075402.AN216_09670"/>
<organism evidence="2 3">
    <name type="scientific">Streptomyces oceani</name>
    <dbReference type="NCBI Taxonomy" id="1075402"/>
    <lineage>
        <taxon>Bacteria</taxon>
        <taxon>Bacillati</taxon>
        <taxon>Actinomycetota</taxon>
        <taxon>Actinomycetes</taxon>
        <taxon>Kitasatosporales</taxon>
        <taxon>Streptomycetaceae</taxon>
        <taxon>Streptomyces</taxon>
    </lineage>
</organism>
<name>A0A1E7KIU3_9ACTN</name>
<dbReference type="Proteomes" id="UP000176101">
    <property type="component" value="Unassembled WGS sequence"/>
</dbReference>
<dbReference type="EMBL" id="LJGU01000115">
    <property type="protein sequence ID" value="OEV03902.1"/>
    <property type="molecule type" value="Genomic_DNA"/>
</dbReference>
<feature type="compositionally biased region" description="Acidic residues" evidence="1">
    <location>
        <begin position="65"/>
        <end position="77"/>
    </location>
</feature>
<feature type="compositionally biased region" description="Polar residues" evidence="1">
    <location>
        <begin position="1"/>
        <end position="21"/>
    </location>
</feature>
<feature type="region of interest" description="Disordered" evidence="1">
    <location>
        <begin position="57"/>
        <end position="86"/>
    </location>
</feature>
<accession>A0A1E7KIU3</accession>
<evidence type="ECO:0000313" key="3">
    <source>
        <dbReference type="Proteomes" id="UP000176101"/>
    </source>
</evidence>
<protein>
    <submittedName>
        <fullName evidence="2">Uncharacterized protein</fullName>
    </submittedName>
</protein>
<keyword evidence="3" id="KW-1185">Reference proteome</keyword>
<evidence type="ECO:0000313" key="2">
    <source>
        <dbReference type="EMBL" id="OEV03902.1"/>
    </source>
</evidence>
<evidence type="ECO:0000256" key="1">
    <source>
        <dbReference type="SAM" id="MobiDB-lite"/>
    </source>
</evidence>
<dbReference type="OrthoDB" id="4292998at2"/>